<dbReference type="Proteomes" id="UP000187464">
    <property type="component" value="Chromosome I"/>
</dbReference>
<dbReference type="GO" id="GO:0016853">
    <property type="term" value="F:isomerase activity"/>
    <property type="evidence" value="ECO:0007669"/>
    <property type="project" value="UniProtKB-KW"/>
</dbReference>
<evidence type="ECO:0000313" key="5">
    <source>
        <dbReference type="Proteomes" id="UP000187464"/>
    </source>
</evidence>
<keyword evidence="1 4" id="KW-0413">Isomerase</keyword>
<dbReference type="SUPFAM" id="SSF51658">
    <property type="entry name" value="Xylose isomerase-like"/>
    <property type="match status" value="1"/>
</dbReference>
<reference evidence="4 5" key="1">
    <citation type="submission" date="2016-08" db="EMBL/GenBank/DDBJ databases">
        <authorList>
            <person name="Seilhamer J.J."/>
        </authorList>
    </citation>
    <scope>NUCLEOTIDE SEQUENCE [LARGE SCALE GENOMIC DNA]</scope>
    <source>
        <strain evidence="4">M3/6</strain>
    </source>
</reference>
<feature type="signal peptide" evidence="2">
    <location>
        <begin position="1"/>
        <end position="21"/>
    </location>
</feature>
<organism evidence="4 5">
    <name type="scientific">Proteiniphilum saccharofermentans</name>
    <dbReference type="NCBI Taxonomy" id="1642647"/>
    <lineage>
        <taxon>Bacteria</taxon>
        <taxon>Pseudomonadati</taxon>
        <taxon>Bacteroidota</taxon>
        <taxon>Bacteroidia</taxon>
        <taxon>Bacteroidales</taxon>
        <taxon>Dysgonomonadaceae</taxon>
        <taxon>Proteiniphilum</taxon>
    </lineage>
</organism>
<proteinExistence type="predicted"/>
<dbReference type="Pfam" id="PF01261">
    <property type="entry name" value="AP_endonuc_2"/>
    <property type="match status" value="1"/>
</dbReference>
<dbReference type="InterPro" id="IPR013022">
    <property type="entry name" value="Xyl_isomerase-like_TIM-brl"/>
</dbReference>
<keyword evidence="4" id="KW-0378">Hydrolase</keyword>
<dbReference type="Gene3D" id="3.20.20.150">
    <property type="entry name" value="Divalent-metal-dependent TIM barrel enzymes"/>
    <property type="match status" value="1"/>
</dbReference>
<dbReference type="EC" id="3.1.21.2" evidence="4"/>
<dbReference type="STRING" id="1642647.PSM36_0035"/>
<evidence type="ECO:0000259" key="3">
    <source>
        <dbReference type="Pfam" id="PF01261"/>
    </source>
</evidence>
<evidence type="ECO:0000256" key="1">
    <source>
        <dbReference type="ARBA" id="ARBA00023235"/>
    </source>
</evidence>
<accession>A0A1R3STE8</accession>
<dbReference type="GO" id="GO:0008833">
    <property type="term" value="F:deoxyribonuclease IV (phage-T4-induced) activity"/>
    <property type="evidence" value="ECO:0007669"/>
    <property type="project" value="UniProtKB-EC"/>
</dbReference>
<keyword evidence="2" id="KW-0732">Signal</keyword>
<gene>
    <name evidence="4" type="ORF">PSM36_0035</name>
</gene>
<protein>
    <submittedName>
        <fullName evidence="4">Xylose isomerase-like TIM barrel</fullName>
        <ecNumber evidence="4">3.1.21.2</ecNumber>
    </submittedName>
</protein>
<evidence type="ECO:0000313" key="4">
    <source>
        <dbReference type="EMBL" id="SCD18871.1"/>
    </source>
</evidence>
<dbReference type="InterPro" id="IPR050417">
    <property type="entry name" value="Sugar_Epim/Isomerase"/>
</dbReference>
<dbReference type="PANTHER" id="PTHR43489:SF7">
    <property type="entry name" value="3-DEHYDRO-D-GULOSIDE 4-EPIMERASE-RELATED"/>
    <property type="match status" value="1"/>
</dbReference>
<dbReference type="PANTHER" id="PTHR43489">
    <property type="entry name" value="ISOMERASE"/>
    <property type="match status" value="1"/>
</dbReference>
<dbReference type="EMBL" id="LT605205">
    <property type="protein sequence ID" value="SCD18871.1"/>
    <property type="molecule type" value="Genomic_DNA"/>
</dbReference>
<feature type="chain" id="PRO_5010362427" evidence="2">
    <location>
        <begin position="22"/>
        <end position="282"/>
    </location>
</feature>
<sequence>MKLFYYSMVLICLMLGMTSFSNTYEPEFAVCTSVSNYPLLKATGYQYVESNVAYLMPDKSDAEFQEHLDEIKRLNARVISCTSFIPGSLPLIGPEAKQDEAVVWADSALRRAGMANIPYIVFGSGKARNVPENVSKGQATEQFIAFCRKIAPLAKKYNVTVVIEPLNRAETNLVNSLEEGARIVEAVNHPNLKLLCDIYHMMREDEPASEIVKYGKYIRHCHIAEREERTSPGTKGDDFRLYFKALKEIGYKGCVSIECRWKDLPQEIQPALSYMQEQFRSL</sequence>
<dbReference type="KEGG" id="psac:PSM36_0035"/>
<name>A0A1R3STE8_9BACT</name>
<evidence type="ECO:0000256" key="2">
    <source>
        <dbReference type="SAM" id="SignalP"/>
    </source>
</evidence>
<dbReference type="AlphaFoldDB" id="A0A1R3STE8"/>
<dbReference type="InterPro" id="IPR036237">
    <property type="entry name" value="Xyl_isomerase-like_sf"/>
</dbReference>
<feature type="domain" description="Xylose isomerase-like TIM barrel" evidence="3">
    <location>
        <begin position="40"/>
        <end position="276"/>
    </location>
</feature>
<keyword evidence="5" id="KW-1185">Reference proteome</keyword>
<dbReference type="RefSeq" id="WP_076928269.1">
    <property type="nucleotide sequence ID" value="NZ_LT605205.1"/>
</dbReference>